<dbReference type="EMBL" id="CP017828">
    <property type="protein sequence ID" value="APA15762.1"/>
    <property type="molecule type" value="Genomic_DNA"/>
</dbReference>
<reference evidence="3" key="1">
    <citation type="journal article" date="2017" name="Genome Biol. Evol.">
        <title>The complete genome sequence of the phytopathogenic fungus Sclerotinia sclerotiorum reveals insights into the genome architecture of broad host range pathogens.</title>
        <authorList>
            <person name="Derbyshire M."/>
            <person name="Denton-Giles M."/>
            <person name="Hegedus D."/>
            <person name="Seifbarghy S."/>
            <person name="Rollins J."/>
            <person name="van Kan J."/>
            <person name="Seidl M.F."/>
            <person name="Faino L."/>
            <person name="Mbengue M."/>
            <person name="Navaud O."/>
            <person name="Raffaele S."/>
            <person name="Hammond-Kosack K."/>
            <person name="Heard S."/>
            <person name="Oliver R."/>
        </authorList>
    </citation>
    <scope>NUCLEOTIDE SEQUENCE [LARGE SCALE GENOMIC DNA]</scope>
    <source>
        <strain evidence="3">ATCC 18683 / 1980 / Ss-1</strain>
    </source>
</reference>
<evidence type="ECO:0000256" key="1">
    <source>
        <dbReference type="SAM" id="Phobius"/>
    </source>
</evidence>
<evidence type="ECO:0000313" key="2">
    <source>
        <dbReference type="EMBL" id="APA15762.1"/>
    </source>
</evidence>
<keyword evidence="1" id="KW-0472">Membrane</keyword>
<accession>A0A1D9QLR6</accession>
<evidence type="ECO:0000313" key="3">
    <source>
        <dbReference type="Proteomes" id="UP000177798"/>
    </source>
</evidence>
<proteinExistence type="predicted"/>
<protein>
    <submittedName>
        <fullName evidence="2">Uncharacterized protein</fullName>
    </submittedName>
</protein>
<gene>
    <name evidence="2" type="ORF">sscle_15g105320</name>
</gene>
<keyword evidence="1" id="KW-1133">Transmembrane helix</keyword>
<dbReference type="AlphaFoldDB" id="A0A1D9QLR6"/>
<dbReference type="OrthoDB" id="5420013at2759"/>
<dbReference type="VEuPathDB" id="FungiDB:sscle_15g105320"/>
<dbReference type="Proteomes" id="UP000177798">
    <property type="component" value="Chromosome 15"/>
</dbReference>
<sequence>MVTASNDPIPKILPTHFSAQSAIIASMLWSKLSYDATETMATFFSHYPELNYVTESCMQASVPTLKRNALLYVVICIQPVMIFIFMIIRYRLRHIPISNKFGLVSLLAGIDPNSVRLLKCASFSGISNAPIGVTISVVEDGEVDEHRSGHLEYVLNTEKGSKSGLLVKGVTYY</sequence>
<organism evidence="2 3">
    <name type="scientific">Sclerotinia sclerotiorum (strain ATCC 18683 / 1980 / Ss-1)</name>
    <name type="common">White mold</name>
    <name type="synonym">Whetzelinia sclerotiorum</name>
    <dbReference type="NCBI Taxonomy" id="665079"/>
    <lineage>
        <taxon>Eukaryota</taxon>
        <taxon>Fungi</taxon>
        <taxon>Dikarya</taxon>
        <taxon>Ascomycota</taxon>
        <taxon>Pezizomycotina</taxon>
        <taxon>Leotiomycetes</taxon>
        <taxon>Helotiales</taxon>
        <taxon>Sclerotiniaceae</taxon>
        <taxon>Sclerotinia</taxon>
    </lineage>
</organism>
<keyword evidence="1" id="KW-0812">Transmembrane</keyword>
<name>A0A1D9QLR6_SCLS1</name>
<feature type="transmembrane region" description="Helical" evidence="1">
    <location>
        <begin position="69"/>
        <end position="88"/>
    </location>
</feature>